<proteinExistence type="inferred from homology"/>
<dbReference type="Pfam" id="PF08652">
    <property type="entry name" value="RAI1"/>
    <property type="match status" value="1"/>
</dbReference>
<keyword evidence="2" id="KW-0539">Nucleus</keyword>
<comment type="function">
    <text evidence="2">Decapping enzyme for NAD-capped RNAs: specifically hydrolyzes the nicotinamide adenine dinucleotide (NAD) cap from a subset of RNAs by removing the entire NAD moiety from the 5'-end of an NAD-capped RNA.</text>
</comment>
<evidence type="ECO:0000256" key="3">
    <source>
        <dbReference type="SAM" id="MobiDB-lite"/>
    </source>
</evidence>
<dbReference type="PANTHER" id="PTHR12395">
    <property type="entry name" value="DOM-3 RELATED"/>
    <property type="match status" value="1"/>
</dbReference>
<feature type="region of interest" description="Disordered" evidence="3">
    <location>
        <begin position="533"/>
        <end position="667"/>
    </location>
</feature>
<evidence type="ECO:0000313" key="6">
    <source>
        <dbReference type="Proteomes" id="UP001159427"/>
    </source>
</evidence>
<dbReference type="EMBL" id="CALNXI010000271">
    <property type="protein sequence ID" value="CAH3023691.1"/>
    <property type="molecule type" value="Genomic_DNA"/>
</dbReference>
<dbReference type="Proteomes" id="UP001159427">
    <property type="component" value="Unassembled WGS sequence"/>
</dbReference>
<accession>A0ABN8M680</accession>
<keyword evidence="2" id="KW-0479">Metal-binding</keyword>
<dbReference type="InterPro" id="IPR013961">
    <property type="entry name" value="RAI1"/>
</dbReference>
<comment type="subcellular location">
    <subcellularLocation>
        <location evidence="2">Nucleus</location>
    </subcellularLocation>
</comment>
<evidence type="ECO:0000256" key="2">
    <source>
        <dbReference type="RuleBase" id="RU367113"/>
    </source>
</evidence>
<dbReference type="PANTHER" id="PTHR12395:SF9">
    <property type="entry name" value="DECAPPING AND EXORIBONUCLEASE PROTEIN"/>
    <property type="match status" value="1"/>
</dbReference>
<name>A0ABN8M680_9CNID</name>
<keyword evidence="6" id="KW-1185">Reference proteome</keyword>
<evidence type="ECO:0000313" key="5">
    <source>
        <dbReference type="EMBL" id="CAH3023691.1"/>
    </source>
</evidence>
<comment type="caution">
    <text evidence="5">The sequence shown here is derived from an EMBL/GenBank/DDBJ whole genome shotgun (WGS) entry which is preliminary data.</text>
</comment>
<keyword evidence="2" id="KW-0547">Nucleotide-binding</keyword>
<sequence length="667" mass="78421">MSSSRLRDPLQFFVNSAYQSLPNKPARYYHSELGYFSIDRDRLFSQDKSQLGVLSLPPSEGCKNLDIDLNVGFEGWRNLPNVQQHLDSLLYWILLNKELMTTAGDFRWDNNRNSEFGLNVDFVTSRGNLARILNVLNGKDGKDWTLLATRYRGTVYLSHIEANNDKDLSSFGRRVCYWGKRFEVEVTNERAPNEGTERETLKHGPMKAYPGFFSVVRFQLENHTIALRTEVDAENQSVGEQPAEYVELKITTDTIVRAHWAFNKKRLVPWWCQSIAAGVPLIVYGIRDYDGHVRCIQEVKTEEIPDRVGLENLDRDKYLLFLSDMLSWIKNDVCRNEDDVYIISWDPKAHGMDVAVKANLLPEDMENSFLRDWYVREIEDYFSRRGKDREEILKDHTYGTRDSVEQPLPRFQTAGYDTPVAHAYSETKGYVKETTKKKEDLQKGRKEVREDHMKDRFEESWLGIKQPEILSTDRREHYSDKWTLSTNETYSCDYEEPRDREKGLHYQESWDSRYDGECRRSIQEVADTESYSQLESFKHKEQRRPEYTRLREKRREEVRRTSSSATERTDNLLKRNSRSHHQSSPYPSRSRAAKYDETHRYAGQRRTGHDALQGRERRGPIPDHSRPRRSRNESHCPAPPRDERTSDSRTKGVTSYANYNARRSRRR</sequence>
<dbReference type="EC" id="3.6.1.-" evidence="2"/>
<keyword evidence="2" id="KW-0694">RNA-binding</keyword>
<feature type="domain" description="RAI1-like" evidence="4">
    <location>
        <begin position="31"/>
        <end position="375"/>
    </location>
</feature>
<feature type="compositionally biased region" description="Basic and acidic residues" evidence="3">
    <location>
        <begin position="536"/>
        <end position="560"/>
    </location>
</feature>
<organism evidence="5 6">
    <name type="scientific">Porites evermanni</name>
    <dbReference type="NCBI Taxonomy" id="104178"/>
    <lineage>
        <taxon>Eukaryota</taxon>
        <taxon>Metazoa</taxon>
        <taxon>Cnidaria</taxon>
        <taxon>Anthozoa</taxon>
        <taxon>Hexacorallia</taxon>
        <taxon>Scleractinia</taxon>
        <taxon>Fungiina</taxon>
        <taxon>Poritidae</taxon>
        <taxon>Porites</taxon>
    </lineage>
</organism>
<comment type="similarity">
    <text evidence="1 2">Belongs to the DXO/Dom3Z family.</text>
</comment>
<evidence type="ECO:0000259" key="4">
    <source>
        <dbReference type="Pfam" id="PF08652"/>
    </source>
</evidence>
<keyword evidence="2" id="KW-0540">Nuclease</keyword>
<feature type="compositionally biased region" description="Basic and acidic residues" evidence="3">
    <location>
        <begin position="607"/>
        <end position="650"/>
    </location>
</feature>
<dbReference type="InterPro" id="IPR039039">
    <property type="entry name" value="RAI1-like_fam"/>
</dbReference>
<reference evidence="5 6" key="1">
    <citation type="submission" date="2022-05" db="EMBL/GenBank/DDBJ databases">
        <authorList>
            <consortium name="Genoscope - CEA"/>
            <person name="William W."/>
        </authorList>
    </citation>
    <scope>NUCLEOTIDE SEQUENCE [LARGE SCALE GENOMIC DNA]</scope>
</reference>
<gene>
    <name evidence="5" type="ORF">PEVE_00020171</name>
</gene>
<protein>
    <recommendedName>
        <fullName evidence="2">Decapping nuclease</fullName>
        <ecNumber evidence="2">3.6.1.-</ecNumber>
    </recommendedName>
</protein>
<evidence type="ECO:0000256" key="1">
    <source>
        <dbReference type="ARBA" id="ARBA00006562"/>
    </source>
</evidence>
<comment type="cofactor">
    <cofactor evidence="2">
        <name>a divalent metal cation</name>
        <dbReference type="ChEBI" id="CHEBI:60240"/>
    </cofactor>
</comment>
<keyword evidence="2" id="KW-0378">Hydrolase</keyword>